<dbReference type="Gene3D" id="3.30.40.10">
    <property type="entry name" value="Zinc/RING finger domain, C3HC4 (zinc finger)"/>
    <property type="match status" value="1"/>
</dbReference>
<accession>A0A7R9H918</accession>
<reference evidence="7" key="1">
    <citation type="submission" date="2020-11" db="EMBL/GenBank/DDBJ databases">
        <authorList>
            <person name="Tran Van P."/>
        </authorList>
    </citation>
    <scope>NUCLEOTIDE SEQUENCE</scope>
</reference>
<dbReference type="PANTHER" id="PTHR24202">
    <property type="entry name" value="E3 UBIQUITIN-PROTEIN LIGASE MIB2"/>
    <property type="match status" value="1"/>
</dbReference>
<dbReference type="SMART" id="SM00248">
    <property type="entry name" value="ANK"/>
    <property type="match status" value="3"/>
</dbReference>
<evidence type="ECO:0000256" key="5">
    <source>
        <dbReference type="SAM" id="MobiDB-lite"/>
    </source>
</evidence>
<keyword evidence="2" id="KW-0862">Zinc</keyword>
<dbReference type="InterPro" id="IPR013083">
    <property type="entry name" value="Znf_RING/FYVE/PHD"/>
</dbReference>
<organism evidence="7">
    <name type="scientific">Timema poppense</name>
    <name type="common">Walking stick</name>
    <dbReference type="NCBI Taxonomy" id="170557"/>
    <lineage>
        <taxon>Eukaryota</taxon>
        <taxon>Metazoa</taxon>
        <taxon>Ecdysozoa</taxon>
        <taxon>Arthropoda</taxon>
        <taxon>Hexapoda</taxon>
        <taxon>Insecta</taxon>
        <taxon>Pterygota</taxon>
        <taxon>Neoptera</taxon>
        <taxon>Polyneoptera</taxon>
        <taxon>Phasmatodea</taxon>
        <taxon>Timematodea</taxon>
        <taxon>Timematoidea</taxon>
        <taxon>Timematidae</taxon>
        <taxon>Timema</taxon>
    </lineage>
</organism>
<proteinExistence type="predicted"/>
<keyword evidence="3" id="KW-0040">ANK repeat</keyword>
<dbReference type="InterPro" id="IPR001841">
    <property type="entry name" value="Znf_RING"/>
</dbReference>
<protein>
    <recommendedName>
        <fullName evidence="6">RING-type domain-containing protein</fullName>
    </recommendedName>
</protein>
<name>A0A7R9H918_TIMPO</name>
<dbReference type="SUPFAM" id="SSF48403">
    <property type="entry name" value="Ankyrin repeat"/>
    <property type="match status" value="1"/>
</dbReference>
<feature type="region of interest" description="Disordered" evidence="5">
    <location>
        <begin position="365"/>
        <end position="393"/>
    </location>
</feature>
<dbReference type="InterPro" id="IPR036770">
    <property type="entry name" value="Ankyrin_rpt-contain_sf"/>
</dbReference>
<feature type="repeat" description="ANK" evidence="3">
    <location>
        <begin position="134"/>
        <end position="158"/>
    </location>
</feature>
<dbReference type="PRINTS" id="PR01415">
    <property type="entry name" value="ANKYRIN"/>
</dbReference>
<dbReference type="Gene3D" id="1.25.40.20">
    <property type="entry name" value="Ankyrin repeat-containing domain"/>
    <property type="match status" value="1"/>
</dbReference>
<dbReference type="GO" id="GO:0016567">
    <property type="term" value="P:protein ubiquitination"/>
    <property type="evidence" value="ECO:0007669"/>
    <property type="project" value="TreeGrafter"/>
</dbReference>
<dbReference type="EMBL" id="OD007085">
    <property type="protein sequence ID" value="CAD7413656.1"/>
    <property type="molecule type" value="Genomic_DNA"/>
</dbReference>
<sequence>MATRASRVGPTAKWDEFSLGLPPLPVPRGVPTGRVLTSGRQLMLVHLSRIKKAIFRVSVPAFAWRESVKHFRKKPLSIPDRDSNLDLLIISSLVYRKRHALGHAATEAGGVLGAMRILLLKLPRPWIVDEKKDDGYTALHLAALNNHVKVAEQLVHQGKANMDLQNVNLQTALHLAVERQHTEIVMLLVREGSNLNIPDKDGDTPLHEALRHHTLSQLRQLQDVQDVGKLLIGLGSQGADKKSSASIACFLACNGADLSIKNKKGQTPLDLCPDPNLCKALTKCHKDKSSNQIEPRRPDGQGGDDFVTLDECLVCSDLKRDTLFKPCGHVACCSVCSPRVKKCLICREPVVNRVKELGRLNIEEGNPHLHGGRMETRLGKTTPSSPERDSNLDLPVLCGPAKHETGMLANYATKADNVSSLLGPTEKHDLSLWTRHVPNVRRSHVGVSYLPETSREEDPPLLKLSKHHLEYTSRSGLGNKRNNNIQVWPQFLHQQNVLLADSSTTLAPPGWQCFLGRTLEFISILGDNLDGSTLLRTPPKSTDKGTWQGYDAQAWTCQKMYTTEVADIEQSTRCRHIGSNMLEPIGDCMMPQDTPHHKVVISAIFETRGDFQSNRAVELTSRCLKQFLVESED</sequence>
<feature type="compositionally biased region" description="Basic and acidic residues" evidence="5">
    <location>
        <begin position="365"/>
        <end position="378"/>
    </location>
</feature>
<evidence type="ECO:0000256" key="4">
    <source>
        <dbReference type="PROSITE-ProRule" id="PRU00175"/>
    </source>
</evidence>
<dbReference type="Pfam" id="PF13606">
    <property type="entry name" value="Ank_3"/>
    <property type="match status" value="1"/>
</dbReference>
<dbReference type="CDD" id="cd16724">
    <property type="entry name" value="RING-HC_MIB1_rpt1"/>
    <property type="match status" value="1"/>
</dbReference>
<dbReference type="PROSITE" id="PS50297">
    <property type="entry name" value="ANK_REP_REGION"/>
    <property type="match status" value="2"/>
</dbReference>
<evidence type="ECO:0000259" key="6">
    <source>
        <dbReference type="PROSITE" id="PS50089"/>
    </source>
</evidence>
<dbReference type="GO" id="GO:0007219">
    <property type="term" value="P:Notch signaling pathway"/>
    <property type="evidence" value="ECO:0007669"/>
    <property type="project" value="TreeGrafter"/>
</dbReference>
<dbReference type="PROSITE" id="PS50088">
    <property type="entry name" value="ANK_REPEAT"/>
    <property type="match status" value="2"/>
</dbReference>
<dbReference type="SUPFAM" id="SSF57850">
    <property type="entry name" value="RING/U-box"/>
    <property type="match status" value="1"/>
</dbReference>
<dbReference type="Pfam" id="PF12796">
    <property type="entry name" value="Ank_2"/>
    <property type="match status" value="1"/>
</dbReference>
<feature type="repeat" description="ANK" evidence="3">
    <location>
        <begin position="168"/>
        <end position="200"/>
    </location>
</feature>
<dbReference type="GO" id="GO:0006897">
    <property type="term" value="P:endocytosis"/>
    <property type="evidence" value="ECO:0007669"/>
    <property type="project" value="TreeGrafter"/>
</dbReference>
<evidence type="ECO:0000256" key="3">
    <source>
        <dbReference type="PROSITE-ProRule" id="PRU00023"/>
    </source>
</evidence>
<gene>
    <name evidence="7" type="ORF">TPSB3V08_LOCUS9169</name>
</gene>
<dbReference type="PROSITE" id="PS50089">
    <property type="entry name" value="ZF_RING_2"/>
    <property type="match status" value="1"/>
</dbReference>
<evidence type="ECO:0000313" key="7">
    <source>
        <dbReference type="EMBL" id="CAD7413656.1"/>
    </source>
</evidence>
<dbReference type="GO" id="GO:0008270">
    <property type="term" value="F:zinc ion binding"/>
    <property type="evidence" value="ECO:0007669"/>
    <property type="project" value="UniProtKB-KW"/>
</dbReference>
<dbReference type="GO" id="GO:0005737">
    <property type="term" value="C:cytoplasm"/>
    <property type="evidence" value="ECO:0007669"/>
    <property type="project" value="TreeGrafter"/>
</dbReference>
<dbReference type="Pfam" id="PF13920">
    <property type="entry name" value="zf-C3HC4_3"/>
    <property type="match status" value="1"/>
</dbReference>
<keyword evidence="1 4" id="KW-0863">Zinc-finger</keyword>
<feature type="domain" description="RING-type" evidence="6">
    <location>
        <begin position="312"/>
        <end position="347"/>
    </location>
</feature>
<dbReference type="PANTHER" id="PTHR24202:SF53">
    <property type="entry name" value="E3 UBIQUITIN-PROTEIN LIGASE MIB1"/>
    <property type="match status" value="1"/>
</dbReference>
<evidence type="ECO:0000256" key="1">
    <source>
        <dbReference type="ARBA" id="ARBA00022771"/>
    </source>
</evidence>
<evidence type="ECO:0000256" key="2">
    <source>
        <dbReference type="ARBA" id="ARBA00022833"/>
    </source>
</evidence>
<keyword evidence="1 4" id="KW-0479">Metal-binding</keyword>
<dbReference type="AlphaFoldDB" id="A0A7R9H918"/>
<dbReference type="InterPro" id="IPR002110">
    <property type="entry name" value="Ankyrin_rpt"/>
</dbReference>